<evidence type="ECO:0000313" key="3">
    <source>
        <dbReference type="Proteomes" id="UP000186666"/>
    </source>
</evidence>
<dbReference type="RefSeq" id="WP_139331769.1">
    <property type="nucleotide sequence ID" value="NZ_FTNK01000029.1"/>
</dbReference>
<name>A0ABY1KDN6_9BACL</name>
<comment type="caution">
    <text evidence="2">The sequence shown here is derived from an EMBL/GenBank/DDBJ whole genome shotgun (WGS) entry which is preliminary data.</text>
</comment>
<proteinExistence type="predicted"/>
<dbReference type="EMBL" id="FTNK01000029">
    <property type="protein sequence ID" value="SIR66443.1"/>
    <property type="molecule type" value="Genomic_DNA"/>
</dbReference>
<feature type="transmembrane region" description="Helical" evidence="1">
    <location>
        <begin position="134"/>
        <end position="157"/>
    </location>
</feature>
<evidence type="ECO:0000313" key="2">
    <source>
        <dbReference type="EMBL" id="SIR66443.1"/>
    </source>
</evidence>
<evidence type="ECO:0000256" key="1">
    <source>
        <dbReference type="SAM" id="Phobius"/>
    </source>
</evidence>
<reference evidence="2 3" key="1">
    <citation type="submission" date="2017-01" db="EMBL/GenBank/DDBJ databases">
        <authorList>
            <person name="Varghese N."/>
            <person name="Submissions S."/>
        </authorList>
    </citation>
    <scope>NUCLEOTIDE SEQUENCE [LARGE SCALE GENOMIC DNA]</scope>
    <source>
        <strain evidence="2 3">ATCC 23464</strain>
    </source>
</reference>
<feature type="transmembrane region" description="Helical" evidence="1">
    <location>
        <begin position="27"/>
        <end position="49"/>
    </location>
</feature>
<keyword evidence="3" id="KW-1185">Reference proteome</keyword>
<protein>
    <submittedName>
        <fullName evidence="2">Uncharacterized protein</fullName>
    </submittedName>
</protein>
<feature type="transmembrane region" description="Helical" evidence="1">
    <location>
        <begin position="90"/>
        <end position="114"/>
    </location>
</feature>
<keyword evidence="1" id="KW-0472">Membrane</keyword>
<keyword evidence="1" id="KW-0812">Transmembrane</keyword>
<gene>
    <name evidence="2" type="ORF">SAMN05421578_12932</name>
</gene>
<sequence>MNQMKYSNQTDDVYGIKAAGSKKKTFVLWREVVMAYAAPAIMAGIGGLVTADRGLLIGALTTIGGASALMALMIGILLRSRVGLIRWIICAPHLVVVGVFALAGSSFGLYAAWVTSGLLEFIIPSNHLAWVSRVWIDFPLSGFIASTIVTWRWRLAVTTNFSSKRRR</sequence>
<feature type="transmembrane region" description="Helical" evidence="1">
    <location>
        <begin position="55"/>
        <end position="78"/>
    </location>
</feature>
<keyword evidence="1" id="KW-1133">Transmembrane helix</keyword>
<dbReference type="Proteomes" id="UP000186666">
    <property type="component" value="Unassembled WGS sequence"/>
</dbReference>
<organism evidence="2 3">
    <name type="scientific">Paenibacillus macquariensis</name>
    <dbReference type="NCBI Taxonomy" id="948756"/>
    <lineage>
        <taxon>Bacteria</taxon>
        <taxon>Bacillati</taxon>
        <taxon>Bacillota</taxon>
        <taxon>Bacilli</taxon>
        <taxon>Bacillales</taxon>
        <taxon>Paenibacillaceae</taxon>
        <taxon>Paenibacillus</taxon>
    </lineage>
</organism>
<accession>A0ABY1KDN6</accession>